<dbReference type="InterPro" id="IPR043129">
    <property type="entry name" value="ATPase_NBD"/>
</dbReference>
<dbReference type="InterPro" id="IPR000835">
    <property type="entry name" value="HTH_MarR-typ"/>
</dbReference>
<keyword evidence="3" id="KW-0808">Transferase</keyword>
<comment type="similarity">
    <text evidence="1">Belongs to the ROK (NagC/XylR) family.</text>
</comment>
<evidence type="ECO:0000259" key="2">
    <source>
        <dbReference type="Pfam" id="PF12802"/>
    </source>
</evidence>
<dbReference type="EMBL" id="BNJK01000002">
    <property type="protein sequence ID" value="GHO99229.1"/>
    <property type="molecule type" value="Genomic_DNA"/>
</dbReference>
<dbReference type="PANTHER" id="PTHR18964">
    <property type="entry name" value="ROK (REPRESSOR, ORF, KINASE) FAMILY"/>
    <property type="match status" value="1"/>
</dbReference>
<dbReference type="RefSeq" id="WP_220209879.1">
    <property type="nucleotide sequence ID" value="NZ_BNJK01000002.1"/>
</dbReference>
<name>A0A8J3IWM9_9CHLR</name>
<accession>A0A8J3IWM9</accession>
<gene>
    <name evidence="3" type="ORF">KSF_092770</name>
</gene>
<keyword evidence="3" id="KW-0418">Kinase</keyword>
<dbReference type="SUPFAM" id="SSF46785">
    <property type="entry name" value="Winged helix' DNA-binding domain"/>
    <property type="match status" value="1"/>
</dbReference>
<protein>
    <submittedName>
        <fullName evidence="3">Sugar kinase</fullName>
    </submittedName>
</protein>
<dbReference type="CDD" id="cd24073">
    <property type="entry name" value="ASKHA_ATPase_ROK_CYANR"/>
    <property type="match status" value="1"/>
</dbReference>
<dbReference type="InterPro" id="IPR036390">
    <property type="entry name" value="WH_DNA-bd_sf"/>
</dbReference>
<feature type="domain" description="HTH marR-type" evidence="2">
    <location>
        <begin position="18"/>
        <end position="65"/>
    </location>
</feature>
<evidence type="ECO:0000313" key="3">
    <source>
        <dbReference type="EMBL" id="GHO99229.1"/>
    </source>
</evidence>
<keyword evidence="4" id="KW-1185">Reference proteome</keyword>
<dbReference type="InterPro" id="IPR036388">
    <property type="entry name" value="WH-like_DNA-bd_sf"/>
</dbReference>
<dbReference type="Gene3D" id="1.10.10.10">
    <property type="entry name" value="Winged helix-like DNA-binding domain superfamily/Winged helix DNA-binding domain"/>
    <property type="match status" value="1"/>
</dbReference>
<dbReference type="Pfam" id="PF12802">
    <property type="entry name" value="MarR_2"/>
    <property type="match status" value="1"/>
</dbReference>
<reference evidence="3" key="1">
    <citation type="submission" date="2020-10" db="EMBL/GenBank/DDBJ databases">
        <title>Taxonomic study of unclassified bacteria belonging to the class Ktedonobacteria.</title>
        <authorList>
            <person name="Yabe S."/>
            <person name="Wang C.M."/>
            <person name="Zheng Y."/>
            <person name="Sakai Y."/>
            <person name="Cavaletti L."/>
            <person name="Monciardini P."/>
            <person name="Donadio S."/>
        </authorList>
    </citation>
    <scope>NUCLEOTIDE SEQUENCE</scope>
    <source>
        <strain evidence="3">ID150040</strain>
    </source>
</reference>
<dbReference type="SUPFAM" id="SSF53067">
    <property type="entry name" value="Actin-like ATPase domain"/>
    <property type="match status" value="1"/>
</dbReference>
<dbReference type="Proteomes" id="UP000597444">
    <property type="component" value="Unassembled WGS sequence"/>
</dbReference>
<dbReference type="PANTHER" id="PTHR18964:SF149">
    <property type="entry name" value="BIFUNCTIONAL UDP-N-ACETYLGLUCOSAMINE 2-EPIMERASE_N-ACETYLMANNOSAMINE KINASE"/>
    <property type="match status" value="1"/>
</dbReference>
<dbReference type="PROSITE" id="PS01125">
    <property type="entry name" value="ROK"/>
    <property type="match status" value="1"/>
</dbReference>
<dbReference type="Pfam" id="PF00480">
    <property type="entry name" value="ROK"/>
    <property type="match status" value="1"/>
</dbReference>
<comment type="caution">
    <text evidence="3">The sequence shown here is derived from an EMBL/GenBank/DDBJ whole genome shotgun (WGS) entry which is preliminary data.</text>
</comment>
<dbReference type="Gene3D" id="3.30.420.40">
    <property type="match status" value="2"/>
</dbReference>
<dbReference type="GO" id="GO:0003700">
    <property type="term" value="F:DNA-binding transcription factor activity"/>
    <property type="evidence" value="ECO:0007669"/>
    <property type="project" value="InterPro"/>
</dbReference>
<dbReference type="GO" id="GO:0016301">
    <property type="term" value="F:kinase activity"/>
    <property type="evidence" value="ECO:0007669"/>
    <property type="project" value="UniProtKB-KW"/>
</dbReference>
<dbReference type="AlphaFoldDB" id="A0A8J3IWM9"/>
<organism evidence="3 4">
    <name type="scientific">Reticulibacter mediterranei</name>
    <dbReference type="NCBI Taxonomy" id="2778369"/>
    <lineage>
        <taxon>Bacteria</taxon>
        <taxon>Bacillati</taxon>
        <taxon>Chloroflexota</taxon>
        <taxon>Ktedonobacteria</taxon>
        <taxon>Ktedonobacterales</taxon>
        <taxon>Reticulibacteraceae</taxon>
        <taxon>Reticulibacter</taxon>
    </lineage>
</organism>
<evidence type="ECO:0000313" key="4">
    <source>
        <dbReference type="Proteomes" id="UP000597444"/>
    </source>
</evidence>
<evidence type="ECO:0000256" key="1">
    <source>
        <dbReference type="ARBA" id="ARBA00006479"/>
    </source>
</evidence>
<sequence length="417" mass="44815">MNTTRAGSKGLIRDLNRSLVLNIIATHGPISRVEVARRGGLTAATITNIVNDFIAAGLVFEAASEESSGGRPPILLRINPTAGYVIGVKLREYKVIMVLCDLACNVIYCDEEELPNPVQPYQAVETIATAFEKCLRETHINQQDVLGMGVGVSGLVDAGQGILRYSNFFDWSNVELGPALEFKTRVPVIIENDVNMLALAESHYGAGRSSHICLLITIGHGVGMGLVINGELFRGVYGSAAEFGHITMDEAPDAPPCTCGKHGCLEAIISDYAIAHAALNVELGYADEPMMQQLVERARRGEEEIAAIFQHAGTTLGIALANLINLFDPAQILITGEGLRAGDLLLGPAQATIPHHLFGKPRPEVSLVTISSSNESWARGAASVFLREVFRPPIYETGKTLAIDTLLQRARGRAVKK</sequence>
<proteinExistence type="inferred from homology"/>
<dbReference type="InterPro" id="IPR000600">
    <property type="entry name" value="ROK"/>
</dbReference>
<dbReference type="InterPro" id="IPR049874">
    <property type="entry name" value="ROK_cs"/>
</dbReference>